<proteinExistence type="predicted"/>
<dbReference type="Proteomes" id="UP000319143">
    <property type="component" value="Unassembled WGS sequence"/>
</dbReference>
<evidence type="ECO:0000259" key="1">
    <source>
        <dbReference type="Pfam" id="PF19051"/>
    </source>
</evidence>
<dbReference type="Gene3D" id="3.30.360.10">
    <property type="entry name" value="Dihydrodipicolinate Reductase, domain 2"/>
    <property type="match status" value="1"/>
</dbReference>
<dbReference type="InterPro" id="IPR043906">
    <property type="entry name" value="Gfo/Idh/MocA_OxRdtase_bact_C"/>
</dbReference>
<keyword evidence="3" id="KW-1185">Reference proteome</keyword>
<protein>
    <recommendedName>
        <fullName evidence="1">Gfo/Idh/MocA-like oxidoreductase bacterial type C-terminal domain-containing protein</fullName>
    </recommendedName>
</protein>
<sequence length="183" mass="21149">MCWGSVARWGPTIKLLLGMDQTGPVELWPVEQGPNARLRFRYKNGVEVRLTFPDEEPHRGPKLGAVFTGEKCKIEINRNKFTTNPRDWIKDAPPPELAAKWEGDGWVAKGHVENWFDYIRSRERPNADVEIGHRTASLCQLLVITRQLGRRLKWDPDREVFPEDSEANALLDRPRRTGWELPL</sequence>
<accession>A0A5C6DGZ6</accession>
<gene>
    <name evidence="2" type="ORF">Poly41_41650</name>
</gene>
<reference evidence="2 3" key="1">
    <citation type="submission" date="2019-02" db="EMBL/GenBank/DDBJ databases">
        <title>Deep-cultivation of Planctomycetes and their phenomic and genomic characterization uncovers novel biology.</title>
        <authorList>
            <person name="Wiegand S."/>
            <person name="Jogler M."/>
            <person name="Boedeker C."/>
            <person name="Pinto D."/>
            <person name="Vollmers J."/>
            <person name="Rivas-Marin E."/>
            <person name="Kohn T."/>
            <person name="Peeters S.H."/>
            <person name="Heuer A."/>
            <person name="Rast P."/>
            <person name="Oberbeckmann S."/>
            <person name="Bunk B."/>
            <person name="Jeske O."/>
            <person name="Meyerdierks A."/>
            <person name="Storesund J.E."/>
            <person name="Kallscheuer N."/>
            <person name="Luecker S."/>
            <person name="Lage O.M."/>
            <person name="Pohl T."/>
            <person name="Merkel B.J."/>
            <person name="Hornburger P."/>
            <person name="Mueller R.-W."/>
            <person name="Bruemmer F."/>
            <person name="Labrenz M."/>
            <person name="Spormann A.M."/>
            <person name="Op Den Camp H."/>
            <person name="Overmann J."/>
            <person name="Amann R."/>
            <person name="Jetten M.S.M."/>
            <person name="Mascher T."/>
            <person name="Medema M.H."/>
            <person name="Devos D.P."/>
            <person name="Kaster A.-K."/>
            <person name="Ovreas L."/>
            <person name="Rohde M."/>
            <person name="Galperin M.Y."/>
            <person name="Jogler C."/>
        </authorList>
    </citation>
    <scope>NUCLEOTIDE SEQUENCE [LARGE SCALE GENOMIC DNA]</scope>
    <source>
        <strain evidence="2 3">Poly41</strain>
    </source>
</reference>
<feature type="domain" description="Gfo/Idh/MocA-like oxidoreductase bacterial type C-terminal" evidence="1">
    <location>
        <begin position="111"/>
        <end position="180"/>
    </location>
</feature>
<dbReference type="AlphaFoldDB" id="A0A5C6DGZ6"/>
<evidence type="ECO:0000313" key="3">
    <source>
        <dbReference type="Proteomes" id="UP000319143"/>
    </source>
</evidence>
<name>A0A5C6DGZ6_9BACT</name>
<evidence type="ECO:0000313" key="2">
    <source>
        <dbReference type="EMBL" id="TWU35021.1"/>
    </source>
</evidence>
<organism evidence="2 3">
    <name type="scientific">Novipirellula artificiosorum</name>
    <dbReference type="NCBI Taxonomy" id="2528016"/>
    <lineage>
        <taxon>Bacteria</taxon>
        <taxon>Pseudomonadati</taxon>
        <taxon>Planctomycetota</taxon>
        <taxon>Planctomycetia</taxon>
        <taxon>Pirellulales</taxon>
        <taxon>Pirellulaceae</taxon>
        <taxon>Novipirellula</taxon>
    </lineage>
</organism>
<dbReference type="Pfam" id="PF19051">
    <property type="entry name" value="GFO_IDH_MocA_C2"/>
    <property type="match status" value="1"/>
</dbReference>
<comment type="caution">
    <text evidence="2">The sequence shown here is derived from an EMBL/GenBank/DDBJ whole genome shotgun (WGS) entry which is preliminary data.</text>
</comment>
<dbReference type="EMBL" id="SJPV01000007">
    <property type="protein sequence ID" value="TWU35021.1"/>
    <property type="molecule type" value="Genomic_DNA"/>
</dbReference>